<dbReference type="FunFam" id="3.40.50.720:FF:000010">
    <property type="entry name" value="Malate dehydrogenase"/>
    <property type="match status" value="1"/>
</dbReference>
<keyword evidence="7 11" id="KW-0816">Tricarboxylic acid cycle</keyword>
<gene>
    <name evidence="7" type="primary">mdh</name>
    <name evidence="14" type="ORF">BJY14_005290</name>
</gene>
<dbReference type="InterPro" id="IPR015955">
    <property type="entry name" value="Lactate_DH/Glyco_Ohase_4_C"/>
</dbReference>
<evidence type="ECO:0000256" key="3">
    <source>
        <dbReference type="ARBA" id="ARBA00020382"/>
    </source>
</evidence>
<evidence type="ECO:0000256" key="5">
    <source>
        <dbReference type="ARBA" id="ARBA00023027"/>
    </source>
</evidence>
<comment type="function">
    <text evidence="7">Catalyzes the reversible oxidation of malate to oxaloacetate.</text>
</comment>
<organism evidence="14 15">
    <name type="scientific">Actinomadura luteofluorescens</name>
    <dbReference type="NCBI Taxonomy" id="46163"/>
    <lineage>
        <taxon>Bacteria</taxon>
        <taxon>Bacillati</taxon>
        <taxon>Actinomycetota</taxon>
        <taxon>Actinomycetes</taxon>
        <taxon>Streptosporangiales</taxon>
        <taxon>Thermomonosporaceae</taxon>
        <taxon>Actinomadura</taxon>
    </lineage>
</organism>
<dbReference type="InterPro" id="IPR001252">
    <property type="entry name" value="Malate_DH_AS"/>
</dbReference>
<dbReference type="InterPro" id="IPR036291">
    <property type="entry name" value="NAD(P)-bd_dom_sf"/>
</dbReference>
<dbReference type="InterPro" id="IPR010945">
    <property type="entry name" value="Malate_DH_type2"/>
</dbReference>
<evidence type="ECO:0000256" key="11">
    <source>
        <dbReference type="RuleBase" id="RU000422"/>
    </source>
</evidence>
<dbReference type="FunFam" id="3.90.110.10:FF:000002">
    <property type="entry name" value="Malate dehydrogenase"/>
    <property type="match status" value="1"/>
</dbReference>
<keyword evidence="15" id="KW-1185">Reference proteome</keyword>
<feature type="binding site" evidence="7">
    <location>
        <position position="113"/>
    </location>
    <ligand>
        <name>NAD(+)</name>
        <dbReference type="ChEBI" id="CHEBI:57540"/>
    </ligand>
</feature>
<proteinExistence type="inferred from homology"/>
<evidence type="ECO:0000313" key="14">
    <source>
        <dbReference type="EMBL" id="NYD49307.1"/>
    </source>
</evidence>
<dbReference type="CDD" id="cd01338">
    <property type="entry name" value="MDH_chloroplast-like"/>
    <property type="match status" value="1"/>
</dbReference>
<keyword evidence="4 7" id="KW-0560">Oxidoreductase</keyword>
<comment type="caution">
    <text evidence="14">The sequence shown here is derived from an EMBL/GenBank/DDBJ whole genome shotgun (WGS) entry which is preliminary data.</text>
</comment>
<dbReference type="Proteomes" id="UP000529783">
    <property type="component" value="Unassembled WGS sequence"/>
</dbReference>
<feature type="binding site" evidence="7 9">
    <location>
        <position position="163"/>
    </location>
    <ligand>
        <name>substrate</name>
    </ligand>
</feature>
<feature type="domain" description="Lactate/malate dehydrogenase N-terminal" evidence="12">
    <location>
        <begin position="7"/>
        <end position="146"/>
    </location>
</feature>
<dbReference type="InterPro" id="IPR001557">
    <property type="entry name" value="L-lactate/malate_DH"/>
</dbReference>
<dbReference type="HAMAP" id="MF_01517">
    <property type="entry name" value="Malate_dehydrog_2"/>
    <property type="match status" value="1"/>
</dbReference>
<feature type="binding site" evidence="7 10">
    <location>
        <begin position="12"/>
        <end position="18"/>
    </location>
    <ligand>
        <name>NAD(+)</name>
        <dbReference type="ChEBI" id="CHEBI:57540"/>
    </ligand>
</feature>
<dbReference type="EC" id="1.1.1.37" evidence="2 7"/>
<dbReference type="SUPFAM" id="SSF51735">
    <property type="entry name" value="NAD(P)-binding Rossmann-fold domains"/>
    <property type="match status" value="1"/>
</dbReference>
<dbReference type="SUPFAM" id="SSF56327">
    <property type="entry name" value="LDH C-terminal domain-like"/>
    <property type="match status" value="1"/>
</dbReference>
<dbReference type="RefSeq" id="WP_179846055.1">
    <property type="nucleotide sequence ID" value="NZ_JACCBA010000001.1"/>
</dbReference>
<evidence type="ECO:0000256" key="7">
    <source>
        <dbReference type="HAMAP-Rule" id="MF_01517"/>
    </source>
</evidence>
<dbReference type="Gene3D" id="3.40.50.720">
    <property type="entry name" value="NAD(P)-binding Rossmann-like Domain"/>
    <property type="match status" value="1"/>
</dbReference>
<dbReference type="PIRSF" id="PIRSF000102">
    <property type="entry name" value="Lac_mal_DH"/>
    <property type="match status" value="1"/>
</dbReference>
<evidence type="ECO:0000256" key="10">
    <source>
        <dbReference type="PIRSR" id="PIRSR000102-3"/>
    </source>
</evidence>
<accession>A0A7Y9EKC5</accession>
<feature type="domain" description="Lactate/malate dehydrogenase C-terminal" evidence="13">
    <location>
        <begin position="157"/>
        <end position="323"/>
    </location>
</feature>
<feature type="binding site" evidence="7 9">
    <location>
        <position position="132"/>
    </location>
    <ligand>
        <name>substrate</name>
    </ligand>
</feature>
<sequence>MTRTPVTVTVTGAAGQIGYALLFRIASGHLLGADVPVRLRLLEIPQAVKAAEGTAMELDDCAFPLLSGIDIFDDAARAFEGTNVALLVGARPRTKGMERGDLLEANGGIFKPQGEAINAGAADDVRILVVGNPANTNALIAQQHAPDVPAGRFTAMTRLDHNRALAQLARKTGASVADIRKMTIWGNHSATQYPDLFHAEIAGRNAAETVNDQNWLENDFIPTVAKRGAAIIEARGASSAASAASAAIDHVHTWVNGTADGDWTSMAVVSDGSYGVPEGLISSFPVTTRDGEWEIVQGLEIDDFSRARIDASVAELSEEREAVRKLGLI</sequence>
<evidence type="ECO:0000313" key="15">
    <source>
        <dbReference type="Proteomes" id="UP000529783"/>
    </source>
</evidence>
<feature type="binding site" evidence="7 10">
    <location>
        <position position="106"/>
    </location>
    <ligand>
        <name>NAD(+)</name>
        <dbReference type="ChEBI" id="CHEBI:57540"/>
    </ligand>
</feature>
<keyword evidence="5 7" id="KW-0520">NAD</keyword>
<protein>
    <recommendedName>
        <fullName evidence="3 7">Malate dehydrogenase</fullName>
        <ecNumber evidence="2 7">1.1.1.37</ecNumber>
    </recommendedName>
</protein>
<name>A0A7Y9EKC5_9ACTN</name>
<dbReference type="GO" id="GO:0006108">
    <property type="term" value="P:malate metabolic process"/>
    <property type="evidence" value="ECO:0007669"/>
    <property type="project" value="InterPro"/>
</dbReference>
<dbReference type="NCBIfam" id="TIGR01759">
    <property type="entry name" value="MalateDH-SF1"/>
    <property type="match status" value="1"/>
</dbReference>
<evidence type="ECO:0000256" key="6">
    <source>
        <dbReference type="ARBA" id="ARBA00048313"/>
    </source>
</evidence>
<dbReference type="InterPro" id="IPR022383">
    <property type="entry name" value="Lactate/malate_DH_C"/>
</dbReference>
<dbReference type="AlphaFoldDB" id="A0A7Y9EKC5"/>
<evidence type="ECO:0000256" key="9">
    <source>
        <dbReference type="PIRSR" id="PIRSR000102-2"/>
    </source>
</evidence>
<evidence type="ECO:0000259" key="13">
    <source>
        <dbReference type="Pfam" id="PF02866"/>
    </source>
</evidence>
<dbReference type="NCBIfam" id="NF003916">
    <property type="entry name" value="PRK05442.1"/>
    <property type="match status" value="1"/>
</dbReference>
<dbReference type="Pfam" id="PF02866">
    <property type="entry name" value="Ldh_1_C"/>
    <property type="match status" value="1"/>
</dbReference>
<evidence type="ECO:0000256" key="4">
    <source>
        <dbReference type="ARBA" id="ARBA00023002"/>
    </source>
</evidence>
<dbReference type="PANTHER" id="PTHR23382">
    <property type="entry name" value="MALATE DEHYDROGENASE"/>
    <property type="match status" value="1"/>
</dbReference>
<dbReference type="EMBL" id="JACCBA010000001">
    <property type="protein sequence ID" value="NYD49307.1"/>
    <property type="molecule type" value="Genomic_DNA"/>
</dbReference>
<dbReference type="Pfam" id="PF00056">
    <property type="entry name" value="Ldh_1_N"/>
    <property type="match status" value="1"/>
</dbReference>
<feature type="binding site" evidence="7 9">
    <location>
        <position position="93"/>
    </location>
    <ligand>
        <name>substrate</name>
    </ligand>
</feature>
<dbReference type="PROSITE" id="PS00068">
    <property type="entry name" value="MDH"/>
    <property type="match status" value="1"/>
</dbReference>
<feature type="binding site" evidence="7 10">
    <location>
        <begin position="130"/>
        <end position="132"/>
    </location>
    <ligand>
        <name>NAD(+)</name>
        <dbReference type="ChEBI" id="CHEBI:57540"/>
    </ligand>
</feature>
<comment type="catalytic activity">
    <reaction evidence="6 7 11">
        <text>(S)-malate + NAD(+) = oxaloacetate + NADH + H(+)</text>
        <dbReference type="Rhea" id="RHEA:21432"/>
        <dbReference type="ChEBI" id="CHEBI:15378"/>
        <dbReference type="ChEBI" id="CHEBI:15589"/>
        <dbReference type="ChEBI" id="CHEBI:16452"/>
        <dbReference type="ChEBI" id="CHEBI:57540"/>
        <dbReference type="ChEBI" id="CHEBI:57945"/>
        <dbReference type="EC" id="1.1.1.37"/>
    </reaction>
</comment>
<evidence type="ECO:0000256" key="8">
    <source>
        <dbReference type="PIRSR" id="PIRSR000102-1"/>
    </source>
</evidence>
<dbReference type="GO" id="GO:0030060">
    <property type="term" value="F:L-malate dehydrogenase (NAD+) activity"/>
    <property type="evidence" value="ECO:0007669"/>
    <property type="project" value="UniProtKB-UniRule"/>
</dbReference>
<dbReference type="GO" id="GO:0006099">
    <property type="term" value="P:tricarboxylic acid cycle"/>
    <property type="evidence" value="ECO:0007669"/>
    <property type="project" value="UniProtKB-UniRule"/>
</dbReference>
<evidence type="ECO:0000256" key="2">
    <source>
        <dbReference type="ARBA" id="ARBA00012995"/>
    </source>
</evidence>
<dbReference type="Gene3D" id="3.90.110.10">
    <property type="entry name" value="Lactate dehydrogenase/glycoside hydrolase, family 4, C-terminal"/>
    <property type="match status" value="1"/>
</dbReference>
<feature type="active site" description="Proton acceptor" evidence="7 8">
    <location>
        <position position="188"/>
    </location>
</feature>
<comment type="similarity">
    <text evidence="1 7">Belongs to the LDH/MDH superfamily. MDH type 2 family.</text>
</comment>
<reference evidence="14 15" key="1">
    <citation type="submission" date="2020-07" db="EMBL/GenBank/DDBJ databases">
        <title>Sequencing the genomes of 1000 actinobacteria strains.</title>
        <authorList>
            <person name="Klenk H.-P."/>
        </authorList>
    </citation>
    <scope>NUCLEOTIDE SEQUENCE [LARGE SCALE GENOMIC DNA]</scope>
    <source>
        <strain evidence="14 15">DSM 40398</strain>
    </source>
</reference>
<dbReference type="InterPro" id="IPR001236">
    <property type="entry name" value="Lactate/malate_DH_N"/>
</dbReference>
<feature type="binding site" evidence="7 9">
    <location>
        <position position="99"/>
    </location>
    <ligand>
        <name>substrate</name>
    </ligand>
</feature>
<evidence type="ECO:0000256" key="1">
    <source>
        <dbReference type="ARBA" id="ARBA00009613"/>
    </source>
</evidence>
<evidence type="ECO:0000259" key="12">
    <source>
        <dbReference type="Pfam" id="PF00056"/>
    </source>
</evidence>